<name>A0AC35U8Y6_9BILA</name>
<reference evidence="2" key="1">
    <citation type="submission" date="2016-11" db="UniProtKB">
        <authorList>
            <consortium name="WormBaseParasite"/>
        </authorList>
    </citation>
    <scope>IDENTIFICATION</scope>
    <source>
        <strain evidence="2">KR3021</strain>
    </source>
</reference>
<dbReference type="Proteomes" id="UP000095286">
    <property type="component" value="Unplaced"/>
</dbReference>
<organism evidence="1 2">
    <name type="scientific">Rhabditophanes sp. KR3021</name>
    <dbReference type="NCBI Taxonomy" id="114890"/>
    <lineage>
        <taxon>Eukaryota</taxon>
        <taxon>Metazoa</taxon>
        <taxon>Ecdysozoa</taxon>
        <taxon>Nematoda</taxon>
        <taxon>Chromadorea</taxon>
        <taxon>Rhabditida</taxon>
        <taxon>Tylenchina</taxon>
        <taxon>Panagrolaimomorpha</taxon>
        <taxon>Strongyloidoidea</taxon>
        <taxon>Alloionematidae</taxon>
        <taxon>Rhabditophanes</taxon>
    </lineage>
</organism>
<accession>A0AC35U8Y6</accession>
<proteinExistence type="predicted"/>
<dbReference type="WBParaSite" id="RSKR_0000863300.1">
    <property type="protein sequence ID" value="RSKR_0000863300.1"/>
    <property type="gene ID" value="RSKR_0000863300"/>
</dbReference>
<protein>
    <submittedName>
        <fullName evidence="2">Phosphoserine phosphatase</fullName>
    </submittedName>
</protein>
<sequence length="262" mass="29286">MVTDIAITLPRESFRAVSDKVKISECKVKKNFEGQIREVWRNADAVCFDVDSTVCQDEAIDEFAKYLGCGEEVANCTKNAMNGSQSFRSALEARLNVMKPTKAQLDDYCLNFKPLLTKDILSLIKTLHTNRTEVYLVSGGFRKIIIPIAKYLQIKPENVFANEILFDNQGNYAGFDTNEFTSDSGSKNVGKPGVCNYLIHEYGYQNLVMIGDGATDAEAFPPAHAFIGFGGNVIRESVKQVAPWFVYDFKTLIDELDKRMSA</sequence>
<evidence type="ECO:0000313" key="2">
    <source>
        <dbReference type="WBParaSite" id="RSKR_0000863300.1"/>
    </source>
</evidence>
<evidence type="ECO:0000313" key="1">
    <source>
        <dbReference type="Proteomes" id="UP000095286"/>
    </source>
</evidence>